<evidence type="ECO:0000256" key="1">
    <source>
        <dbReference type="SAM" id="MobiDB-lite"/>
    </source>
</evidence>
<proteinExistence type="predicted"/>
<evidence type="ECO:0000313" key="3">
    <source>
        <dbReference type="Proteomes" id="UP000004221"/>
    </source>
</evidence>
<reference evidence="2 3" key="1">
    <citation type="journal article" date="2012" name="ISME J.">
        <title>Nitrification expanded: discovery, physiology and genomics of a nitrite-oxidizing bacterium from the phylum Chloroflexi.</title>
        <authorList>
            <person name="Sorokin D.Y."/>
            <person name="Lucker S."/>
            <person name="Vejmelkova D."/>
            <person name="Kostrikina N.A."/>
            <person name="Kleerebezem R."/>
            <person name="Rijpstra W.I."/>
            <person name="Damste J.S."/>
            <person name="Le Paslier D."/>
            <person name="Muyzer G."/>
            <person name="Wagner M."/>
            <person name="van Loosdrecht M.C."/>
            <person name="Daims H."/>
        </authorList>
    </citation>
    <scope>NUCLEOTIDE SEQUENCE [LARGE SCALE GENOMIC DNA]</scope>
    <source>
        <strain evidence="3">none</strain>
    </source>
</reference>
<gene>
    <name evidence="2" type="ORF">NITHO_3070012</name>
</gene>
<keyword evidence="3" id="KW-1185">Reference proteome</keyword>
<comment type="caution">
    <text evidence="2">The sequence shown here is derived from an EMBL/GenBank/DDBJ whole genome shotgun (WGS) entry which is preliminary data.</text>
</comment>
<organism evidence="2 3">
    <name type="scientific">Nitrolancea hollandica Lb</name>
    <dbReference type="NCBI Taxonomy" id="1129897"/>
    <lineage>
        <taxon>Bacteria</taxon>
        <taxon>Pseudomonadati</taxon>
        <taxon>Thermomicrobiota</taxon>
        <taxon>Thermomicrobia</taxon>
        <taxon>Sphaerobacterales</taxon>
        <taxon>Sphaerobacterineae</taxon>
        <taxon>Sphaerobacteraceae</taxon>
        <taxon>Nitrolancea</taxon>
    </lineage>
</organism>
<dbReference type="Proteomes" id="UP000004221">
    <property type="component" value="Unassembled WGS sequence"/>
</dbReference>
<sequence length="20" mass="2133">MPMDTSVSALAGRLASLREQ</sequence>
<evidence type="ECO:0000313" key="2">
    <source>
        <dbReference type="EMBL" id="CCF84086.1"/>
    </source>
</evidence>
<accession>I4EHC4</accession>
<name>I4EHC4_9BACT</name>
<feature type="region of interest" description="Disordered" evidence="1">
    <location>
        <begin position="1"/>
        <end position="20"/>
    </location>
</feature>
<protein>
    <submittedName>
        <fullName evidence="2">Uncharacterized protein</fullName>
    </submittedName>
</protein>
<dbReference type="EMBL" id="CAGS01000232">
    <property type="protein sequence ID" value="CCF84086.1"/>
    <property type="molecule type" value="Genomic_DNA"/>
</dbReference>
<dbReference type="AlphaFoldDB" id="I4EHC4"/>